<dbReference type="OrthoDB" id="10447024at2759"/>
<reference evidence="1 2" key="1">
    <citation type="journal article" date="2014" name="Genome Biol. Evol.">
        <title>The secreted proteins of Achlya hypogyna and Thraustotheca clavata identify the ancestral oomycete secretome and reveal gene acquisitions by horizontal gene transfer.</title>
        <authorList>
            <person name="Misner I."/>
            <person name="Blouin N."/>
            <person name="Leonard G."/>
            <person name="Richards T.A."/>
            <person name="Lane C.E."/>
        </authorList>
    </citation>
    <scope>NUCLEOTIDE SEQUENCE [LARGE SCALE GENOMIC DNA]</scope>
    <source>
        <strain evidence="1 2">ATCC 48635</strain>
    </source>
</reference>
<sequence>MELDTASAAVLRSLSDACADCICGSLAASEVPALEVDGVSNVLSWPLYTEERDLLVELFHGDDRSCVVVPAAQLSFEDNIYEPFTAAIEEQLRDDLGPVTAELSHLVVDSGVGTSSGHLLARSPSDDSVGTLLVLVPSIDGHAGGNVSITPASGQATCAELLTLLIDESPCDLRPFARECIKVGWYRVLAGTTLIGDMDFDVHEWAPAALLQHGLRLDAFIVGAEETWIGHRLPPTLVGVVDAFLAPTTLPALVRAFPRQCHPIKSVAVAVDALRGRSEVLARATPLLDELWTQFPSCLAADEVLDDYVLAALVRVAVASNKLPVVLEHAPDHLGKYVLPALVPLLSSTTPPVVAVSDLVGVTLDIMTSDHHDEEDISPQDVEMVLADEFSIVHAMLVILVAGADEAHIAQWQAYVRKRVAIQSDAVDYARYVLAPLHSEPVVAGAGLQPWVAALALPPLQRRVCSQALPPSPTWTLPAMTLPCECTQCSAVVAFLRDGEASQLVLTTRAPCPIFVAFEESLSAVVTIDDNVRGDKIVLEKDLHRVFHERQLELAAIANMQGVASPHVPKRPRLTT</sequence>
<protein>
    <submittedName>
        <fullName evidence="1">Uncharacterized protein</fullName>
    </submittedName>
</protein>
<evidence type="ECO:0000313" key="1">
    <source>
        <dbReference type="EMBL" id="OQR88239.1"/>
    </source>
</evidence>
<dbReference type="Proteomes" id="UP000243579">
    <property type="component" value="Unassembled WGS sequence"/>
</dbReference>
<evidence type="ECO:0000313" key="2">
    <source>
        <dbReference type="Proteomes" id="UP000243579"/>
    </source>
</evidence>
<dbReference type="EMBL" id="JNBR01001395">
    <property type="protein sequence ID" value="OQR88239.1"/>
    <property type="molecule type" value="Genomic_DNA"/>
</dbReference>
<gene>
    <name evidence="1" type="ORF">ACHHYP_07028</name>
</gene>
<accession>A0A1V9YR20</accession>
<proteinExistence type="predicted"/>
<keyword evidence="2" id="KW-1185">Reference proteome</keyword>
<dbReference type="AlphaFoldDB" id="A0A1V9YR20"/>
<comment type="caution">
    <text evidence="1">The sequence shown here is derived from an EMBL/GenBank/DDBJ whole genome shotgun (WGS) entry which is preliminary data.</text>
</comment>
<organism evidence="1 2">
    <name type="scientific">Achlya hypogyna</name>
    <name type="common">Oomycete</name>
    <name type="synonym">Protoachlya hypogyna</name>
    <dbReference type="NCBI Taxonomy" id="1202772"/>
    <lineage>
        <taxon>Eukaryota</taxon>
        <taxon>Sar</taxon>
        <taxon>Stramenopiles</taxon>
        <taxon>Oomycota</taxon>
        <taxon>Saprolegniomycetes</taxon>
        <taxon>Saprolegniales</taxon>
        <taxon>Achlyaceae</taxon>
        <taxon>Achlya</taxon>
    </lineage>
</organism>
<name>A0A1V9YR20_ACHHY</name>